<feature type="compositionally biased region" description="Low complexity" evidence="1">
    <location>
        <begin position="350"/>
        <end position="362"/>
    </location>
</feature>
<dbReference type="GO" id="GO:0030130">
    <property type="term" value="C:clathrin coat of trans-Golgi network vesicle"/>
    <property type="evidence" value="ECO:0007669"/>
    <property type="project" value="TreeGrafter"/>
</dbReference>
<keyword evidence="5" id="KW-1185">Reference proteome</keyword>
<feature type="compositionally biased region" description="Polar residues" evidence="1">
    <location>
        <begin position="336"/>
        <end position="349"/>
    </location>
</feature>
<dbReference type="PANTHER" id="PTHR15463:SF2">
    <property type="entry name" value="SYNERGIN GAMMA"/>
    <property type="match status" value="1"/>
</dbReference>
<proteinExistence type="predicted"/>
<evidence type="ECO:0000259" key="2">
    <source>
        <dbReference type="PROSITE" id="PS50031"/>
    </source>
</evidence>
<evidence type="ECO:0000313" key="5">
    <source>
        <dbReference type="Proteomes" id="UP000663828"/>
    </source>
</evidence>
<dbReference type="InterPro" id="IPR059024">
    <property type="entry name" value="SYNRG_C"/>
</dbReference>
<feature type="domain" description="EH" evidence="2">
    <location>
        <begin position="192"/>
        <end position="254"/>
    </location>
</feature>
<dbReference type="Proteomes" id="UP000663828">
    <property type="component" value="Unassembled WGS sequence"/>
</dbReference>
<organism evidence="4 6">
    <name type="scientific">Adineta ricciae</name>
    <name type="common">Rotifer</name>
    <dbReference type="NCBI Taxonomy" id="249248"/>
    <lineage>
        <taxon>Eukaryota</taxon>
        <taxon>Metazoa</taxon>
        <taxon>Spiralia</taxon>
        <taxon>Gnathifera</taxon>
        <taxon>Rotifera</taxon>
        <taxon>Eurotatoria</taxon>
        <taxon>Bdelloidea</taxon>
        <taxon>Adinetida</taxon>
        <taxon>Adinetidae</taxon>
        <taxon>Adineta</taxon>
    </lineage>
</organism>
<dbReference type="PANTHER" id="PTHR15463">
    <property type="entry name" value="AP1 GAMMA SUBUNIT BINDING PROTEIN 1"/>
    <property type="match status" value="1"/>
</dbReference>
<protein>
    <recommendedName>
        <fullName evidence="2">EH domain-containing protein</fullName>
    </recommendedName>
</protein>
<dbReference type="AlphaFoldDB" id="A0A814R777"/>
<dbReference type="Pfam" id="PF25999">
    <property type="entry name" value="SYNRG_C"/>
    <property type="match status" value="1"/>
</dbReference>
<reference evidence="4" key="1">
    <citation type="submission" date="2021-02" db="EMBL/GenBank/DDBJ databases">
        <authorList>
            <person name="Nowell W R."/>
        </authorList>
    </citation>
    <scope>NUCLEOTIDE SEQUENCE</scope>
</reference>
<gene>
    <name evidence="4" type="ORF">EDS130_LOCUS21501</name>
    <name evidence="3" type="ORF">XAT740_LOCUS13029</name>
</gene>
<name>A0A814R777_ADIRI</name>
<sequence>MMDNEDKTSFDKNMFQQMSSSHSSSTSDQDEIIARRKLEQKRRFQQKQGNAHKDADSLMQSMFSDFKLQPKPLVQNSSEENRSNLHISVLKPNPVTQQSQSHVSVPGAADWSKIAFDDELKTVFHQEENIPVQNTKQSITFHHSTEQTLLPASSFVYPSWCLQPIVFLPLVYQQVFEASCVSNVIQTSVLYPILLLSGLRQDQLSQIWSQVNLTQPGTLSKEELFMALALIALAQNTNGQIYPNEYLCHLTDIPVPHFQIQQEQEQTQPSVPTPPPPQSVYHQDDFADFTSFEQTNESTNGVTLLDFEENHLYPPDMKTTSSETQSIASLELPMPITNTNHQDNTSQKGNSDNVSYSSSSNTNDVAATIDTQSIHSIPSTEPSKLELTQFSFFSDDTSQLDSHMTVWIRCFEKCRDILSQANEIFSSIESPTLCTEVLQQSRTRDYVQHLQEIFHVHKRIYTAAVVEPTTTNQLTSLWKEIIVLWMNLQSFFSTAHLHLLNGDDIDYSSLLMNDTSSYCSICLLSTVGLDSVLPNSSSSLFNTACLTFAGRLYHAPCANFYLNLIDGILPSLRRSS</sequence>
<evidence type="ECO:0000256" key="1">
    <source>
        <dbReference type="SAM" id="MobiDB-lite"/>
    </source>
</evidence>
<dbReference type="SUPFAM" id="SSF47473">
    <property type="entry name" value="EF-hand"/>
    <property type="match status" value="1"/>
</dbReference>
<dbReference type="PROSITE" id="PS50031">
    <property type="entry name" value="EH"/>
    <property type="match status" value="1"/>
</dbReference>
<evidence type="ECO:0000313" key="4">
    <source>
        <dbReference type="EMBL" id="CAF1129537.1"/>
    </source>
</evidence>
<feature type="compositionally biased region" description="Basic and acidic residues" evidence="1">
    <location>
        <begin position="1"/>
        <end position="10"/>
    </location>
</feature>
<dbReference type="EMBL" id="CAJNOR010000747">
    <property type="protein sequence ID" value="CAF0997571.1"/>
    <property type="molecule type" value="Genomic_DNA"/>
</dbReference>
<dbReference type="Pfam" id="PF12763">
    <property type="entry name" value="EH"/>
    <property type="match status" value="1"/>
</dbReference>
<dbReference type="InterPro" id="IPR000261">
    <property type="entry name" value="EH_dom"/>
</dbReference>
<feature type="region of interest" description="Disordered" evidence="1">
    <location>
        <begin position="1"/>
        <end position="54"/>
    </location>
</feature>
<dbReference type="InterPro" id="IPR039656">
    <property type="entry name" value="SYNRG"/>
</dbReference>
<evidence type="ECO:0000313" key="3">
    <source>
        <dbReference type="EMBL" id="CAF0997571.1"/>
    </source>
</evidence>
<dbReference type="EMBL" id="CAJNOJ010000109">
    <property type="protein sequence ID" value="CAF1129537.1"/>
    <property type="molecule type" value="Genomic_DNA"/>
</dbReference>
<dbReference type="SMART" id="SM00027">
    <property type="entry name" value="EH"/>
    <property type="match status" value="1"/>
</dbReference>
<comment type="caution">
    <text evidence="4">The sequence shown here is derived from an EMBL/GenBank/DDBJ whole genome shotgun (WGS) entry which is preliminary data.</text>
</comment>
<evidence type="ECO:0000313" key="6">
    <source>
        <dbReference type="Proteomes" id="UP000663852"/>
    </source>
</evidence>
<accession>A0A814R777</accession>
<dbReference type="Proteomes" id="UP000663852">
    <property type="component" value="Unassembled WGS sequence"/>
</dbReference>
<dbReference type="Gene3D" id="1.10.238.10">
    <property type="entry name" value="EF-hand"/>
    <property type="match status" value="1"/>
</dbReference>
<dbReference type="InterPro" id="IPR011992">
    <property type="entry name" value="EF-hand-dom_pair"/>
</dbReference>
<dbReference type="OrthoDB" id="524326at2759"/>
<feature type="region of interest" description="Disordered" evidence="1">
    <location>
        <begin position="335"/>
        <end position="362"/>
    </location>
</feature>